<gene>
    <name evidence="8" type="ORF">SAMN04487965_1977</name>
</gene>
<feature type="transmembrane region" description="Helical" evidence="7">
    <location>
        <begin position="87"/>
        <end position="114"/>
    </location>
</feature>
<feature type="transmembrane region" description="Helical" evidence="7">
    <location>
        <begin position="355"/>
        <end position="379"/>
    </location>
</feature>
<feature type="transmembrane region" description="Helical" evidence="7">
    <location>
        <begin position="15"/>
        <end position="35"/>
    </location>
</feature>
<evidence type="ECO:0000256" key="2">
    <source>
        <dbReference type="ARBA" id="ARBA00022448"/>
    </source>
</evidence>
<evidence type="ECO:0000256" key="3">
    <source>
        <dbReference type="ARBA" id="ARBA00022475"/>
    </source>
</evidence>
<feature type="transmembrane region" description="Helical" evidence="7">
    <location>
        <begin position="266"/>
        <end position="290"/>
    </location>
</feature>
<feature type="transmembrane region" description="Helical" evidence="7">
    <location>
        <begin position="153"/>
        <end position="172"/>
    </location>
</feature>
<dbReference type="Proteomes" id="UP000184170">
    <property type="component" value="Unassembled WGS sequence"/>
</dbReference>
<feature type="transmembrane region" description="Helical" evidence="7">
    <location>
        <begin position="427"/>
        <end position="448"/>
    </location>
</feature>
<keyword evidence="2" id="KW-0813">Transport</keyword>
<reference evidence="9" key="1">
    <citation type="submission" date="2016-11" db="EMBL/GenBank/DDBJ databases">
        <authorList>
            <person name="Varghese N."/>
            <person name="Submissions S."/>
        </authorList>
    </citation>
    <scope>NUCLEOTIDE SEQUENCE [LARGE SCALE GENOMIC DNA]</scope>
    <source>
        <strain evidence="9">CGMCC 1.7063</strain>
    </source>
</reference>
<feature type="transmembrane region" description="Helical" evidence="7">
    <location>
        <begin position="328"/>
        <end position="349"/>
    </location>
</feature>
<accession>A0A1M5AUI8</accession>
<dbReference type="STRING" id="494016.SAMN04487965_1977"/>
<keyword evidence="3" id="KW-1003">Cell membrane</keyword>
<dbReference type="InterPro" id="IPR050367">
    <property type="entry name" value="APC_superfamily"/>
</dbReference>
<keyword evidence="6 7" id="KW-0472">Membrane</keyword>
<evidence type="ECO:0000256" key="1">
    <source>
        <dbReference type="ARBA" id="ARBA00004651"/>
    </source>
</evidence>
<dbReference type="Pfam" id="PF13520">
    <property type="entry name" value="AA_permease_2"/>
    <property type="match status" value="1"/>
</dbReference>
<proteinExistence type="predicted"/>
<dbReference type="RefSeq" id="WP_073274131.1">
    <property type="nucleotide sequence ID" value="NZ_FQVA01000001.1"/>
</dbReference>
<evidence type="ECO:0000313" key="8">
    <source>
        <dbReference type="EMBL" id="SHF33921.1"/>
    </source>
</evidence>
<dbReference type="GO" id="GO:0005886">
    <property type="term" value="C:plasma membrane"/>
    <property type="evidence" value="ECO:0007669"/>
    <property type="project" value="UniProtKB-SubCell"/>
</dbReference>
<keyword evidence="9" id="KW-1185">Reference proteome</keyword>
<evidence type="ECO:0000256" key="5">
    <source>
        <dbReference type="ARBA" id="ARBA00022989"/>
    </source>
</evidence>
<feature type="transmembrane region" description="Helical" evidence="7">
    <location>
        <begin position="223"/>
        <end position="246"/>
    </location>
</feature>
<keyword evidence="4 7" id="KW-0812">Transmembrane</keyword>
<dbReference type="Gene3D" id="1.20.1740.10">
    <property type="entry name" value="Amino acid/polyamine transporter I"/>
    <property type="match status" value="1"/>
</dbReference>
<dbReference type="PANTHER" id="PTHR42770">
    <property type="entry name" value="AMINO ACID TRANSPORTER-RELATED"/>
    <property type="match status" value="1"/>
</dbReference>
<name>A0A1M5AUI8_9GAMM</name>
<dbReference type="EMBL" id="FQVA01000001">
    <property type="protein sequence ID" value="SHF33921.1"/>
    <property type="molecule type" value="Genomic_DNA"/>
</dbReference>
<evidence type="ECO:0000313" key="9">
    <source>
        <dbReference type="Proteomes" id="UP000184170"/>
    </source>
</evidence>
<dbReference type="OrthoDB" id="3185104at2"/>
<feature type="transmembrane region" description="Helical" evidence="7">
    <location>
        <begin position="400"/>
        <end position="421"/>
    </location>
</feature>
<feature type="transmembrane region" description="Helical" evidence="7">
    <location>
        <begin position="192"/>
        <end position="211"/>
    </location>
</feature>
<dbReference type="GO" id="GO:0022857">
    <property type="term" value="F:transmembrane transporter activity"/>
    <property type="evidence" value="ECO:0007669"/>
    <property type="project" value="InterPro"/>
</dbReference>
<keyword evidence="5 7" id="KW-1133">Transmembrane helix</keyword>
<evidence type="ECO:0000256" key="4">
    <source>
        <dbReference type="ARBA" id="ARBA00022692"/>
    </source>
</evidence>
<organism evidence="8 9">
    <name type="scientific">Microbulbifer donghaiensis</name>
    <dbReference type="NCBI Taxonomy" id="494016"/>
    <lineage>
        <taxon>Bacteria</taxon>
        <taxon>Pseudomonadati</taxon>
        <taxon>Pseudomonadota</taxon>
        <taxon>Gammaproteobacteria</taxon>
        <taxon>Cellvibrionales</taxon>
        <taxon>Microbulbiferaceae</taxon>
        <taxon>Microbulbifer</taxon>
    </lineage>
</organism>
<comment type="subcellular location">
    <subcellularLocation>
        <location evidence="1">Cell membrane</location>
        <topology evidence="1">Multi-pass membrane protein</topology>
    </subcellularLocation>
</comment>
<dbReference type="PIRSF" id="PIRSF006060">
    <property type="entry name" value="AA_transporter"/>
    <property type="match status" value="1"/>
</dbReference>
<feature type="transmembrane region" description="Helical" evidence="7">
    <location>
        <begin position="120"/>
        <end position="141"/>
    </location>
</feature>
<dbReference type="PANTHER" id="PTHR42770:SF15">
    <property type="entry name" value="GLUTAMATE_GAMMA-AMINOBUTYRATE ANTIPORTER-RELATED"/>
    <property type="match status" value="1"/>
</dbReference>
<feature type="transmembrane region" description="Helical" evidence="7">
    <location>
        <begin position="41"/>
        <end position="66"/>
    </location>
</feature>
<protein>
    <submittedName>
        <fullName evidence="8">Amino acid/polyamine/organocation transporter, APC superfamily</fullName>
    </submittedName>
</protein>
<sequence length="463" mass="49224">MTTVGNHKALKLTDLILYTVSASLLLETLAGAAAIGVSSIFWWIFLGLVFYVPIGLISAELGTAWPEHGGIYAWMRRAFGGRWATRAIWGYWINNAMWMPAIFILFAGVFSQLFAPDLSLTWQITMGIVLSWVAVAINVVTLDIGKWIPNLGAILKMVIFAAVIAGCLMYVGDHGMANAVTLKALTPDWSNSLQYIPVIIYGLLGFELMCANSDAIERPARNVPRAVLLAGITIISLYTLGTWAVLTAIPLDNINLVEGLLDTLRLFFGGSAAGNALVLVLGTAALFTFLSNGVTWCIGVNTTAAAAANDGELPAFLGIEHPRYGTPVGAAIATGCISTVVLLLYGFMAGSNEELFWSLFAFSAVLFLLPYIGMVLAFLKLRSSEAATPRPYRVPGGSAVATLLAWTCVAILALSVTLFCYTPGEGVQWPVLIGALVAIAVGEILIAVNERAQRAATAAATAV</sequence>
<evidence type="ECO:0000256" key="7">
    <source>
        <dbReference type="SAM" id="Phobius"/>
    </source>
</evidence>
<evidence type="ECO:0000256" key="6">
    <source>
        <dbReference type="ARBA" id="ARBA00023136"/>
    </source>
</evidence>
<dbReference type="AlphaFoldDB" id="A0A1M5AUI8"/>
<dbReference type="InterPro" id="IPR002293">
    <property type="entry name" value="AA/rel_permease1"/>
</dbReference>